<feature type="compositionally biased region" description="Basic residues" evidence="7">
    <location>
        <begin position="710"/>
        <end position="729"/>
    </location>
</feature>
<evidence type="ECO:0000256" key="3">
    <source>
        <dbReference type="ARBA" id="ARBA00023015"/>
    </source>
</evidence>
<feature type="compositionally biased region" description="Basic and acidic residues" evidence="7">
    <location>
        <begin position="1064"/>
        <end position="1082"/>
    </location>
</feature>
<dbReference type="OrthoDB" id="435275at2759"/>
<dbReference type="PANTHER" id="PTHR14898">
    <property type="entry name" value="ENHANCER OF POLYCOMB"/>
    <property type="match status" value="1"/>
</dbReference>
<feature type="compositionally biased region" description="Polar residues" evidence="7">
    <location>
        <begin position="748"/>
        <end position="763"/>
    </location>
</feature>
<protein>
    <recommendedName>
        <fullName evidence="6">Enhancer of polycomb-like protein</fullName>
    </recommendedName>
</protein>
<feature type="region of interest" description="Disordered" evidence="7">
    <location>
        <begin position="393"/>
        <end position="428"/>
    </location>
</feature>
<keyword evidence="5 6" id="KW-0539">Nucleus</keyword>
<reference evidence="9" key="1">
    <citation type="submission" date="2013-04" db="EMBL/GenBank/DDBJ databases">
        <authorList>
            <person name="Qu J."/>
            <person name="Murali S.C."/>
            <person name="Bandaranaike D."/>
            <person name="Bellair M."/>
            <person name="Blankenburg K."/>
            <person name="Chao H."/>
            <person name="Dinh H."/>
            <person name="Doddapaneni H."/>
            <person name="Downs B."/>
            <person name="Dugan-Rocha S."/>
            <person name="Elkadiri S."/>
            <person name="Gnanaolivu R.D."/>
            <person name="Hernandez B."/>
            <person name="Javaid M."/>
            <person name="Jayaseelan J.C."/>
            <person name="Lee S."/>
            <person name="Li M."/>
            <person name="Ming W."/>
            <person name="Munidasa M."/>
            <person name="Muniz J."/>
            <person name="Nguyen L."/>
            <person name="Ongeri F."/>
            <person name="Osuji N."/>
            <person name="Pu L.-L."/>
            <person name="Puazo M."/>
            <person name="Qu C."/>
            <person name="Quiroz J."/>
            <person name="Raj R."/>
            <person name="Weissenberger G."/>
            <person name="Xin Y."/>
            <person name="Zou X."/>
            <person name="Han Y."/>
            <person name="Richards S."/>
            <person name="Worley K."/>
            <person name="Muzny D."/>
            <person name="Gibbs R."/>
        </authorList>
    </citation>
    <scope>NUCLEOTIDE SEQUENCE</scope>
    <source>
        <strain evidence="9">Sampled in the wild</strain>
    </source>
</reference>
<feature type="compositionally biased region" description="Polar residues" evidence="7">
    <location>
        <begin position="905"/>
        <end position="916"/>
    </location>
</feature>
<proteinExistence type="inferred from homology"/>
<feature type="region of interest" description="Disordered" evidence="7">
    <location>
        <begin position="974"/>
        <end position="997"/>
    </location>
</feature>
<comment type="similarity">
    <text evidence="2 6">Belongs to the enhancer of polycomb family.</text>
</comment>
<name>A0A8K0K406_LADFU</name>
<feature type="region of interest" description="Disordered" evidence="7">
    <location>
        <begin position="780"/>
        <end position="844"/>
    </location>
</feature>
<gene>
    <name evidence="9" type="ORF">J437_LFUL000658</name>
</gene>
<accession>A0A8K0K406</accession>
<organism evidence="9 10">
    <name type="scientific">Ladona fulva</name>
    <name type="common">Scarce chaser dragonfly</name>
    <name type="synonym">Libellula fulva</name>
    <dbReference type="NCBI Taxonomy" id="123851"/>
    <lineage>
        <taxon>Eukaryota</taxon>
        <taxon>Metazoa</taxon>
        <taxon>Ecdysozoa</taxon>
        <taxon>Arthropoda</taxon>
        <taxon>Hexapoda</taxon>
        <taxon>Insecta</taxon>
        <taxon>Pterygota</taxon>
        <taxon>Palaeoptera</taxon>
        <taxon>Odonata</taxon>
        <taxon>Epiprocta</taxon>
        <taxon>Anisoptera</taxon>
        <taxon>Libelluloidea</taxon>
        <taxon>Libellulidae</taxon>
        <taxon>Ladona</taxon>
    </lineage>
</organism>
<dbReference type="Pfam" id="PF10513">
    <property type="entry name" value="EPL1"/>
    <property type="match status" value="1"/>
</dbReference>
<feature type="compositionally biased region" description="Low complexity" evidence="7">
    <location>
        <begin position="691"/>
        <end position="700"/>
    </location>
</feature>
<feature type="compositionally biased region" description="Low complexity" evidence="7">
    <location>
        <begin position="917"/>
        <end position="938"/>
    </location>
</feature>
<feature type="domain" description="Enhancer of polycomb-like N-terminal" evidence="8">
    <location>
        <begin position="42"/>
        <end position="176"/>
    </location>
</feature>
<comment type="subcellular location">
    <subcellularLocation>
        <location evidence="1 6">Nucleus</location>
    </subcellularLocation>
</comment>
<evidence type="ECO:0000256" key="5">
    <source>
        <dbReference type="ARBA" id="ARBA00023242"/>
    </source>
</evidence>
<keyword evidence="4 6" id="KW-0804">Transcription</keyword>
<evidence type="ECO:0000259" key="8">
    <source>
        <dbReference type="Pfam" id="PF10513"/>
    </source>
</evidence>
<dbReference type="GO" id="GO:0006357">
    <property type="term" value="P:regulation of transcription by RNA polymerase II"/>
    <property type="evidence" value="ECO:0007669"/>
    <property type="project" value="InterPro"/>
</dbReference>
<feature type="region of interest" description="Disordered" evidence="7">
    <location>
        <begin position="348"/>
        <end position="376"/>
    </location>
</feature>
<feature type="region of interest" description="Disordered" evidence="7">
    <location>
        <begin position="666"/>
        <end position="763"/>
    </location>
</feature>
<reference evidence="9" key="2">
    <citation type="submission" date="2017-10" db="EMBL/GenBank/DDBJ databases">
        <title>Ladona fulva Genome sequencing and assembly.</title>
        <authorList>
            <person name="Murali S."/>
            <person name="Richards S."/>
            <person name="Bandaranaike D."/>
            <person name="Bellair M."/>
            <person name="Blankenburg K."/>
            <person name="Chao H."/>
            <person name="Dinh H."/>
            <person name="Doddapaneni H."/>
            <person name="Dugan-Rocha S."/>
            <person name="Elkadiri S."/>
            <person name="Gnanaolivu R."/>
            <person name="Hernandez B."/>
            <person name="Skinner E."/>
            <person name="Javaid M."/>
            <person name="Lee S."/>
            <person name="Li M."/>
            <person name="Ming W."/>
            <person name="Munidasa M."/>
            <person name="Muniz J."/>
            <person name="Nguyen L."/>
            <person name="Hughes D."/>
            <person name="Osuji N."/>
            <person name="Pu L.-L."/>
            <person name="Puazo M."/>
            <person name="Qu C."/>
            <person name="Quiroz J."/>
            <person name="Raj R."/>
            <person name="Weissenberger G."/>
            <person name="Xin Y."/>
            <person name="Zou X."/>
            <person name="Han Y."/>
            <person name="Worley K."/>
            <person name="Muzny D."/>
            <person name="Gibbs R."/>
        </authorList>
    </citation>
    <scope>NUCLEOTIDE SEQUENCE</scope>
    <source>
        <strain evidence="9">Sampled in the wild</strain>
    </source>
</reference>
<feature type="compositionally biased region" description="Low complexity" evidence="7">
    <location>
        <begin position="976"/>
        <end position="996"/>
    </location>
</feature>
<feature type="compositionally biased region" description="Low complexity" evidence="7">
    <location>
        <begin position="737"/>
        <end position="747"/>
    </location>
</feature>
<feature type="compositionally biased region" description="Acidic residues" evidence="7">
    <location>
        <begin position="666"/>
        <end position="677"/>
    </location>
</feature>
<feature type="region of interest" description="Disordered" evidence="7">
    <location>
        <begin position="1064"/>
        <end position="1084"/>
    </location>
</feature>
<feature type="compositionally biased region" description="Polar residues" evidence="7">
    <location>
        <begin position="780"/>
        <end position="789"/>
    </location>
</feature>
<evidence type="ECO:0000256" key="1">
    <source>
        <dbReference type="ARBA" id="ARBA00004123"/>
    </source>
</evidence>
<dbReference type="GO" id="GO:0005634">
    <property type="term" value="C:nucleus"/>
    <property type="evidence" value="ECO:0007669"/>
    <property type="project" value="UniProtKB-SubCell"/>
</dbReference>
<dbReference type="InterPro" id="IPR024943">
    <property type="entry name" value="Enhancer_polycomb"/>
</dbReference>
<dbReference type="AlphaFoldDB" id="A0A8K0K406"/>
<evidence type="ECO:0000256" key="7">
    <source>
        <dbReference type="SAM" id="MobiDB-lite"/>
    </source>
</evidence>
<comment type="caution">
    <text evidence="9">The sequence shown here is derived from an EMBL/GenBank/DDBJ whole genome shotgun (WGS) entry which is preliminary data.</text>
</comment>
<feature type="compositionally biased region" description="Low complexity" evidence="7">
    <location>
        <begin position="887"/>
        <end position="904"/>
    </location>
</feature>
<keyword evidence="3 6" id="KW-0805">Transcription regulation</keyword>
<evidence type="ECO:0000313" key="10">
    <source>
        <dbReference type="Proteomes" id="UP000792457"/>
    </source>
</evidence>
<dbReference type="InterPro" id="IPR019542">
    <property type="entry name" value="Enhancer_polycomb-like_N"/>
</dbReference>
<feature type="region of interest" description="Disordered" evidence="7">
    <location>
        <begin position="863"/>
        <end position="942"/>
    </location>
</feature>
<feature type="compositionally biased region" description="Polar residues" evidence="7">
    <location>
        <begin position="863"/>
        <end position="886"/>
    </location>
</feature>
<evidence type="ECO:0000256" key="2">
    <source>
        <dbReference type="ARBA" id="ARBA00008035"/>
    </source>
</evidence>
<evidence type="ECO:0000256" key="6">
    <source>
        <dbReference type="RuleBase" id="RU361124"/>
    </source>
</evidence>
<dbReference type="EMBL" id="KZ308327">
    <property type="protein sequence ID" value="KAG8227558.1"/>
    <property type="molecule type" value="Genomic_DNA"/>
</dbReference>
<sequence>MRDNLVWGFYPSLPSEGTLQHQFLRDRCVLSLSTKMSKLSFRARALDAAKPMPIYMAEELPDLPDYSAINRAVPQMPSGMEKEEECEHHLQRAICAGLIIPTPEVYDIGDEESHNKLYSADYKMPRQLIHMPPFAMEQDIPDYDMDSEDERWVNAQSRKMDITPLKFEEMMDTLEKASGQTVFTLKEALNVLKENHDCTIAVYDYWLNKRLKTQHPLIPQMRCEGRSGSSASVGSSASAASNPYLAFRRRTEKMQTRKNRKNDETSYEKMLKLRRDLLRATKILEMVKKREKLKRDYLHLSIQVFEKRYSAGDFGGQLLAELMAKSNRPAFAPLFGNQFGMNQNWANKVSSKEENIPRKEKRQYKKRKHKSGVGSARVSLGMSQLLGPDSAGVYGAGDTMSSEDEDRVGGHSPGVASPSDQDDETDTSEGTFVFRRKKYCNYHAVSELSLDMADIELLIELEIRLTALTNRCNLPDGLMPLSGGLGNWPWCSREEGGMADRKYRYCLTSISKPKPRCIGFARRRLGRGGRVILDRACSSMDEYWASWDFTISEAIPDEPKVGTSPEKHTDDFLSEIKNEWLHFRPKTPNAGEVEEEEESDGGEKSVEKLFELPSLICVDVEEGDAVKTVEYALDDLMSNIEGTSSLSPSFLQLLQQQKRLLDFQCEEDELSEEEDHGEEWHGGKRSGGKFSSPLPQNQSSPPHPSSPPNRHNRPHPRHSPLHPRTRRRSLSFSTQPSSLFNTSDSSSTVPSNLPDQPTPSGSSLLTALSVVRGQNRCQSSSLATSSQVPFPSPSHLGKSNCLSSPSRGKGVNCDTSSGVSDDVESVAGNGDRDTNGASGRGVNSVGGCVVVDGVSLTNGPLQESALTRHSTASTTEAQGSLSTENASSSSVLSLHHLPSIPHISQKQSPNTLKATASSQSLSVSSSSLPTSHQQPLLPASKQSIQNPAAAAVITNSMPLFNSFPSPQLNQLGPVHTTSSLTSSSLPSSASVLGSKSAGPTVSSAATAAAHNSKLLFGGRVPLSILTPLSAFPPHTSPPAPPMVPLLAPTPPTQSSSALHKEVALKGEEVKDSGKVSDEKEKASNQVCVDKLVRKNSLPMEVT</sequence>
<evidence type="ECO:0000313" key="9">
    <source>
        <dbReference type="EMBL" id="KAG8227558.1"/>
    </source>
</evidence>
<feature type="compositionally biased region" description="Basic residues" evidence="7">
    <location>
        <begin position="359"/>
        <end position="371"/>
    </location>
</feature>
<evidence type="ECO:0000256" key="4">
    <source>
        <dbReference type="ARBA" id="ARBA00023163"/>
    </source>
</evidence>
<dbReference type="GO" id="GO:0035267">
    <property type="term" value="C:NuA4 histone acetyltransferase complex"/>
    <property type="evidence" value="ECO:0007669"/>
    <property type="project" value="InterPro"/>
</dbReference>
<dbReference type="Proteomes" id="UP000792457">
    <property type="component" value="Unassembled WGS sequence"/>
</dbReference>
<keyword evidence="10" id="KW-1185">Reference proteome</keyword>